<dbReference type="EMBL" id="AE013599">
    <property type="protein sequence ID" value="AAM68369.1"/>
    <property type="molecule type" value="Genomic_DNA"/>
</dbReference>
<dbReference type="InterPro" id="IPR045866">
    <property type="entry name" value="FAM210A/B-like"/>
</dbReference>
<keyword evidence="6" id="KW-1185">Reference proteome</keyword>
<keyword evidence="7" id="KW-1267">Proteomics identification</keyword>
<reference evidence="3 6" key="9">
    <citation type="journal article" date="2007" name="Science">
        <title>Sequence finishing and mapping of Drosophila melanogaster heterochromatin.</title>
        <authorList>
            <person name="Hoskins R.A."/>
            <person name="Carlson J.W."/>
            <person name="Kennedy C."/>
            <person name="Acevedo D."/>
            <person name="Evans-Holm M."/>
            <person name="Frise E."/>
            <person name="Wan K.H."/>
            <person name="Park S."/>
            <person name="Mendez-Lago M."/>
            <person name="Rossi F."/>
            <person name="Villasante A."/>
            <person name="Dimitri P."/>
            <person name="Karpen G.H."/>
            <person name="Celniker S.E."/>
        </authorList>
    </citation>
    <scope>NUCLEOTIDE SEQUENCE [LARGE SCALE GENOMIC DNA]</scope>
    <source>
        <strain evidence="6">Berkeley</strain>
    </source>
</reference>
<reference evidence="3 6" key="8">
    <citation type="journal article" date="2007" name="Science">
        <title>The Release 5.1 annotation of Drosophila melanogaster heterochromatin.</title>
        <authorList>
            <person name="Smith C.D."/>
            <person name="Shu S."/>
            <person name="Mungall C.J."/>
            <person name="Karpen G.H."/>
        </authorList>
    </citation>
    <scope>NUCLEOTIDE SEQUENCE [LARGE SCALE GENOMIC DNA]</scope>
    <source>
        <strain evidence="6">Berkeley</strain>
    </source>
</reference>
<dbReference type="GeneID" id="49893"/>
<reference evidence="3" key="13">
    <citation type="journal article" date="2015" name="Genome Res.">
        <title>The Release 6 reference sequence of the Drosophila melanogaster genome.</title>
        <authorList>
            <person name="Hoskins R.A."/>
            <person name="Carlson J.W."/>
            <person name="Wan K.H."/>
            <person name="Park S."/>
            <person name="Mendez I."/>
            <person name="Galle S.E."/>
            <person name="Booth B.W."/>
            <person name="Pfeiffer B.D."/>
            <person name="George R.A."/>
            <person name="Svirskas R."/>
            <person name="Krzywinski M."/>
            <person name="Schein J."/>
            <person name="Accardo M.C."/>
            <person name="Damia E."/>
            <person name="Messina G."/>
            <person name="Mendez-Lago M."/>
            <person name="de Pablos B."/>
            <person name="Demakova O.V."/>
            <person name="Andreyeva E.N."/>
            <person name="Boldyreva L.V."/>
            <person name="Marra M."/>
            <person name="Carvalho A.B."/>
            <person name="Dimitri P."/>
            <person name="Villasante A."/>
            <person name="Zhimulev I.F."/>
            <person name="Rubin G.M."/>
            <person name="Karpen G.H."/>
            <person name="Celniker S.E."/>
        </authorList>
    </citation>
    <scope>NUCLEOTIDE SEQUENCE</scope>
</reference>
<reference evidence="3" key="11">
    <citation type="journal article" date="2015" name="G3 (Bethesda)">
        <title>Gene Model Annotations for Drosophila melanogaster: Impact of High-Throughput Data.</title>
        <authorList>
            <consortium name="FlyBase Consortium"/>
            <person name="Matthews B.B."/>
            <person name="Dos Santos G."/>
            <person name="Crosby M.A."/>
            <person name="Emmert D.B."/>
            <person name="St Pierre S.E."/>
            <person name="Gramates L.S."/>
            <person name="Zhou P."/>
            <person name="Schroeder A.J."/>
            <person name="Falls K."/>
            <person name="Strelets V."/>
            <person name="Russo S.M."/>
            <person name="Gelbart W.M."/>
            <person name="null"/>
        </authorList>
    </citation>
    <scope>NUCLEOTIDE SEQUENCE</scope>
</reference>
<reference evidence="3" key="14">
    <citation type="submission" date="2020-04" db="EMBL/GenBank/DDBJ databases">
        <authorList>
            <consortium name="FlyBase"/>
        </authorList>
    </citation>
    <scope>NUCLEOTIDE SEQUENCE</scope>
</reference>
<reference evidence="3 6" key="5">
    <citation type="journal article" date="2002" name="Genome Biol.">
        <title>Heterochromatic sequences in a Drosophila whole-genome shotgun assembly.</title>
        <authorList>
            <person name="Hoskins R.A."/>
            <person name="Smith C.D."/>
            <person name="Carlson J.W."/>
            <person name="Carvalho A.B."/>
            <person name="Halpern A."/>
            <person name="Kaminker J.S."/>
            <person name="Kennedy C."/>
            <person name="Mungall C.J."/>
            <person name="Sullivan B.A."/>
            <person name="Sutton G.G."/>
            <person name="Yasuhara J.C."/>
            <person name="Wakimoto B.T."/>
            <person name="Myers E.W."/>
            <person name="Celniker S.E."/>
            <person name="Rubin G.M."/>
            <person name="Karpen G.H."/>
        </authorList>
    </citation>
    <scope>NUCLEOTIDE SEQUENCE [LARGE SCALE GENOMIC DNA]</scope>
    <source>
        <strain evidence="6">Berkeley</strain>
    </source>
</reference>
<feature type="transmembrane region" description="Helical" evidence="1">
    <location>
        <begin position="288"/>
        <end position="308"/>
    </location>
</feature>
<reference evidence="3 6" key="6">
    <citation type="journal article" date="2005" name="PLoS Comput. Biol.">
        <title>Combined evidence annotation of transposable elements in genome sequences.</title>
        <authorList>
            <person name="Quesneville H."/>
            <person name="Bergman C.M."/>
            <person name="Andrieu O."/>
            <person name="Autard D."/>
            <person name="Nouaud D."/>
            <person name="Ashburner M."/>
            <person name="Anxolabehere D."/>
        </authorList>
    </citation>
    <scope>NUCLEOTIDE SEQUENCE [LARGE SCALE GENOMIC DNA]</scope>
    <source>
        <strain evidence="6">Berkeley</strain>
    </source>
</reference>
<dbReference type="eggNOG" id="KOG4526">
    <property type="taxonomic scope" value="Eukaryota"/>
</dbReference>
<accession>A1Z6G4</accession>
<dbReference type="FlyBase" id="FBgn0039970">
    <property type="gene designation" value="CG17508"/>
</dbReference>
<dbReference type="Pfam" id="PF06916">
    <property type="entry name" value="FAM210A-B_dom"/>
    <property type="match status" value="1"/>
</dbReference>
<organism evidence="3 6">
    <name type="scientific">Drosophila melanogaster</name>
    <name type="common">Fruit fly</name>
    <dbReference type="NCBI Taxonomy" id="7227"/>
    <lineage>
        <taxon>Eukaryota</taxon>
        <taxon>Metazoa</taxon>
        <taxon>Ecdysozoa</taxon>
        <taxon>Arthropoda</taxon>
        <taxon>Hexapoda</taxon>
        <taxon>Insecta</taxon>
        <taxon>Pterygota</taxon>
        <taxon>Neoptera</taxon>
        <taxon>Endopterygota</taxon>
        <taxon>Diptera</taxon>
        <taxon>Brachycera</taxon>
        <taxon>Muscomorpha</taxon>
        <taxon>Ephydroidea</taxon>
        <taxon>Drosophilidae</taxon>
        <taxon>Drosophila</taxon>
        <taxon>Sophophora</taxon>
    </lineage>
</organism>
<protein>
    <submittedName>
        <fullName evidence="4">RE41154p1</fullName>
    </submittedName>
</protein>
<dbReference type="Proteomes" id="UP000000803">
    <property type="component" value="Chromosome 2R"/>
</dbReference>
<gene>
    <name evidence="3" type="primary">Dmel\CG17508</name>
    <name evidence="4" type="synonym">CG17508-RA</name>
    <name evidence="3 5" type="ORF">CG17508</name>
    <name evidence="3" type="ORF">Dmel_CG17508</name>
</gene>
<evidence type="ECO:0000313" key="3">
    <source>
        <dbReference type="EMBL" id="AAM68369.1"/>
    </source>
</evidence>
<reference evidence="3 6" key="2">
    <citation type="journal article" date="2002" name="Genome Biol.">
        <title>Finishing a whole-genome shotgun: release 3 of the Drosophila melanogaster euchromatic genome sequence.</title>
        <authorList>
            <person name="Celniker S.E."/>
            <person name="Wheeler D.A."/>
            <person name="Kronmiller B."/>
            <person name="Carlson J.W."/>
            <person name="Halpern A."/>
            <person name="Patel S."/>
            <person name="Adams M."/>
            <person name="Champe M."/>
            <person name="Dugan S.P."/>
            <person name="Frise E."/>
            <person name="Hodgson A."/>
            <person name="George R.A."/>
            <person name="Hoskins R.A."/>
            <person name="Laverty T."/>
            <person name="Muzny D.M."/>
            <person name="Nelson C.R."/>
            <person name="Pacleb J.M."/>
            <person name="Park S."/>
            <person name="Pfeiffer B.D."/>
            <person name="Richards S."/>
            <person name="Sodergren E.J."/>
            <person name="Svirskas R."/>
            <person name="Tabor P.E."/>
            <person name="Wan K."/>
            <person name="Stapleton M."/>
            <person name="Sutton G.G."/>
            <person name="Venter C."/>
            <person name="Weinstock G."/>
            <person name="Scherer S.E."/>
            <person name="Myers E.W."/>
            <person name="Gibbs R.A."/>
            <person name="Rubin G.M."/>
        </authorList>
    </citation>
    <scope>NUCLEOTIDE SEQUENCE [LARGE SCALE GENOMIC DNA]</scope>
    <source>
        <strain evidence="6">Berkeley</strain>
    </source>
</reference>
<reference evidence="3 6" key="1">
    <citation type="journal article" date="2000" name="Science">
        <title>The genome sequence of Drosophila melanogaster.</title>
        <authorList>
            <person name="Adams M.D."/>
            <person name="Celniker S.E."/>
            <person name="Holt R.A."/>
            <person name="Evans C.A."/>
            <person name="Gocayne J.D."/>
            <person name="Amanatides P.G."/>
            <person name="Scherer S.E."/>
            <person name="Li P.W."/>
            <person name="Hoskins R.A."/>
            <person name="Galle R.F."/>
            <person name="George R.A."/>
            <person name="Lewis S.E."/>
            <person name="Richards S."/>
            <person name="Ashburner M."/>
            <person name="Henderson S.N."/>
            <person name="Sutton G.G."/>
            <person name="Wortman J.R."/>
            <person name="Yandell M.D."/>
            <person name="Zhang Q."/>
            <person name="Chen L.X."/>
            <person name="Brandon R.C."/>
            <person name="Rogers Y.H."/>
            <person name="Blazej R.G."/>
            <person name="Champe M."/>
            <person name="Pfeiffer B.D."/>
            <person name="Wan K.H."/>
            <person name="Doyle C."/>
            <person name="Baxter E.G."/>
            <person name="Helt G."/>
            <person name="Nelson C.R."/>
            <person name="Gabor G.L."/>
            <person name="Abril J.F."/>
            <person name="Agbayani A."/>
            <person name="An H.J."/>
            <person name="Andrews-Pfannkoch C."/>
            <person name="Baldwin D."/>
            <person name="Ballew R.M."/>
            <person name="Basu A."/>
            <person name="Baxendale J."/>
            <person name="Bayraktaroglu L."/>
            <person name="Beasley E.M."/>
            <person name="Beeson K.Y."/>
            <person name="Benos P.V."/>
            <person name="Berman B.P."/>
            <person name="Bhandari D."/>
            <person name="Bolshakov S."/>
            <person name="Borkova D."/>
            <person name="Botchan M.R."/>
            <person name="Bouck J."/>
            <person name="Brokstein P."/>
            <person name="Brottier P."/>
            <person name="Burtis K.C."/>
            <person name="Busam D.A."/>
            <person name="Butler H."/>
            <person name="Cadieu E."/>
            <person name="Center A."/>
            <person name="Chandra I."/>
            <person name="Cherry J.M."/>
            <person name="Cawley S."/>
            <person name="Dahlke C."/>
            <person name="Davenport L.B."/>
            <person name="Davies P."/>
            <person name="de Pablos B."/>
            <person name="Delcher A."/>
            <person name="Deng Z."/>
            <person name="Mays A.D."/>
            <person name="Dew I."/>
            <person name="Dietz S.M."/>
            <person name="Dodson K."/>
            <person name="Doup L.E."/>
            <person name="Downes M."/>
            <person name="Dugan-Rocha S."/>
            <person name="Dunkov B.C."/>
            <person name="Dunn P."/>
            <person name="Durbin K.J."/>
            <person name="Evangelista C.C."/>
            <person name="Ferraz C."/>
            <person name="Ferriera S."/>
            <person name="Fleischmann W."/>
            <person name="Fosler C."/>
            <person name="Gabrielian A.E."/>
            <person name="Garg N.S."/>
            <person name="Gelbart W.M."/>
            <person name="Glasser K."/>
            <person name="Glodek A."/>
            <person name="Gong F."/>
            <person name="Gorrell J.H."/>
            <person name="Gu Z."/>
            <person name="Guan P."/>
            <person name="Harris M."/>
            <person name="Harris N.L."/>
            <person name="Harvey D."/>
            <person name="Heiman T.J."/>
            <person name="Hernandez J.R."/>
            <person name="Houck J."/>
            <person name="Hostin D."/>
            <person name="Houston K.A."/>
            <person name="Howland T.J."/>
            <person name="Wei M.H."/>
            <person name="Ibegwam C."/>
            <person name="Jalali M."/>
            <person name="Kalush F."/>
            <person name="Karpen G.H."/>
            <person name="Ke Z."/>
            <person name="Kennison J.A."/>
            <person name="Ketchum K.A."/>
            <person name="Kimmel B.E."/>
            <person name="Kodira C.D."/>
            <person name="Kraft C."/>
            <person name="Kravitz S."/>
            <person name="Kulp D."/>
            <person name="Lai Z."/>
            <person name="Lasko P."/>
            <person name="Lei Y."/>
            <person name="Levitsky A.A."/>
            <person name="Li J."/>
            <person name="Li Z."/>
            <person name="Liang Y."/>
            <person name="Lin X."/>
            <person name="Liu X."/>
            <person name="Mattei B."/>
            <person name="McIntosh T.C."/>
            <person name="McLeod M.P."/>
            <person name="McPherson D."/>
            <person name="Merkulov G."/>
            <person name="Milshina N.V."/>
            <person name="Mobarry C."/>
            <person name="Morris J."/>
            <person name="Moshrefi A."/>
            <person name="Mount S.M."/>
            <person name="Moy M."/>
            <person name="Murphy B."/>
            <person name="Murphy L."/>
            <person name="Muzny D.M."/>
            <person name="Nelson D.L."/>
            <person name="Nelson D.R."/>
            <person name="Nelson K.A."/>
            <person name="Nixon K."/>
            <person name="Nusskern D.R."/>
            <person name="Pacleb J.M."/>
            <person name="Palazzolo M."/>
            <person name="Pittman G.S."/>
            <person name="Pan S."/>
            <person name="Pollard J."/>
            <person name="Puri V."/>
            <person name="Reese M.G."/>
            <person name="Reinert K."/>
            <person name="Remington K."/>
            <person name="Saunders R.D."/>
            <person name="Scheeler F."/>
            <person name="Shen H."/>
            <person name="Shue B.C."/>
            <person name="Siden-Kiamos I."/>
            <person name="Simpson M."/>
            <person name="Skupski M.P."/>
            <person name="Smith T."/>
            <person name="Spier E."/>
            <person name="Spradling A.C."/>
            <person name="Stapleton M."/>
            <person name="Strong R."/>
            <person name="Sun E."/>
            <person name="Svirskas R."/>
            <person name="Tector C."/>
            <person name="Turner R."/>
            <person name="Venter E."/>
            <person name="Wang A.H."/>
            <person name="Wang X."/>
            <person name="Wang Z.Y."/>
            <person name="Wassarman D.A."/>
            <person name="Weinstock G.M."/>
            <person name="Weissenbach J."/>
            <person name="Williams S.M."/>
            <person name="WoodageT"/>
            <person name="Worley K.C."/>
            <person name="Wu D."/>
            <person name="Yang S."/>
            <person name="Yao Q.A."/>
            <person name="Ye J."/>
            <person name="Yeh R.F."/>
            <person name="Zaveri J.S."/>
            <person name="Zhan M."/>
            <person name="Zhang G."/>
            <person name="Zhao Q."/>
            <person name="Zheng L."/>
            <person name="Zheng X.H."/>
            <person name="Zhong F.N."/>
            <person name="Zhong W."/>
            <person name="Zhou X."/>
            <person name="Zhu S."/>
            <person name="Zhu X."/>
            <person name="Smith H.O."/>
            <person name="Gibbs R.A."/>
            <person name="Myers E.W."/>
            <person name="Rubin G.M."/>
            <person name="Venter J.C."/>
        </authorList>
    </citation>
    <scope>NUCLEOTIDE SEQUENCE [LARGE SCALE GENOMIC DNA]</scope>
    <source>
        <strain evidence="6">Berkeley</strain>
    </source>
</reference>
<evidence type="ECO:0007829" key="7">
    <source>
        <dbReference type="PeptideAtlas" id="A1Z6G4"/>
    </source>
</evidence>
<dbReference type="FunCoup" id="A1Z6G4">
    <property type="interactions" value="113"/>
</dbReference>
<evidence type="ECO:0000313" key="6">
    <source>
        <dbReference type="Proteomes" id="UP000000803"/>
    </source>
</evidence>
<dbReference type="ExpressionAtlas" id="A1Z6G4">
    <property type="expression patterns" value="baseline and differential"/>
</dbReference>
<feature type="transmembrane region" description="Helical" evidence="1">
    <location>
        <begin position="226"/>
        <end position="249"/>
    </location>
</feature>
<feature type="domain" description="DUF1279" evidence="2">
    <location>
        <begin position="218"/>
        <end position="303"/>
    </location>
</feature>
<dbReference type="AGR" id="FB:FBgn0039970"/>
<reference evidence="3 6" key="4">
    <citation type="journal article" date="2002" name="Genome Biol.">
        <title>The transposable elements of the Drosophila melanogaster euchromatin: a genomics perspective.</title>
        <authorList>
            <person name="Kaminker J.S."/>
            <person name="Bergman C.M."/>
            <person name="Kronmiller B."/>
            <person name="Carlson J."/>
            <person name="Svirskas R."/>
            <person name="Patel S."/>
            <person name="Frise E."/>
            <person name="Wheeler D.A."/>
            <person name="Lewis S.E."/>
            <person name="Rubin G.M."/>
            <person name="Ashburner M."/>
            <person name="Celniker S.E."/>
        </authorList>
    </citation>
    <scope>NUCLEOTIDE SEQUENCE [LARGE SCALE GENOMIC DNA]</scope>
    <source>
        <strain evidence="6">Berkeley</strain>
    </source>
</reference>
<proteinExistence type="evidence at protein level"/>
<reference evidence="4" key="10">
    <citation type="submission" date="2011-09" db="EMBL/GenBank/DDBJ databases">
        <authorList>
            <person name="Carlson J."/>
            <person name="Booth B."/>
            <person name="Frise E."/>
            <person name="Park S."/>
            <person name="Wan K."/>
            <person name="Yu C."/>
            <person name="Celniker S."/>
        </authorList>
    </citation>
    <scope>NUCLEOTIDE SEQUENCE</scope>
    <source>
        <strain evidence="4">Berkeley</strain>
    </source>
</reference>
<dbReference type="IntAct" id="A1Z6G4">
    <property type="interactions" value="2"/>
</dbReference>
<evidence type="ECO:0000256" key="1">
    <source>
        <dbReference type="SAM" id="Phobius"/>
    </source>
</evidence>
<dbReference type="VEuPathDB" id="VectorBase:FBgn0039970"/>
<dbReference type="Bgee" id="FBgn0039970">
    <property type="expression patterns" value="Expressed in ensheathing neuropil associated glial cell (Drosophila) in brain and 261 other cell types or tissues"/>
</dbReference>
<dbReference type="GO" id="GO:0005739">
    <property type="term" value="C:mitochondrion"/>
    <property type="evidence" value="ECO:0000318"/>
    <property type="project" value="GO_Central"/>
</dbReference>
<sequence>MYITTGKTFAVLKGPLRDCFFLSKRWPAVQQLHLSVAMGNYVNEASIPLPINVDSAETTRFSPQRSRDISSTVINAQAPISSIDITTDNSFHAVLSDPNICQDPHVQSYDCFGLISLNSAMQSNVPTPFGGLNKFSHLNMPGGQWSQEFKFTAQNMQCSHYSGLRESLRADWATYDQNATLKTNDQGLFNRRYYSTQSPMQNSSTKTPTGAKLSKSEQLKRAFKEYGAPIVAFHVGISLISLAGFYVLVSSGINLVPALECIGIASPAIVEKVATGSTFVVAYAVHKVFAPARISITLGSVPFVVRYIRSKKSQIPKPKNT</sequence>
<dbReference type="RefSeq" id="NP_652101.2">
    <property type="nucleotide sequence ID" value="NM_143844.4"/>
</dbReference>
<reference evidence="3" key="7">
    <citation type="submission" date="2006-08" db="EMBL/GenBank/DDBJ databases">
        <authorList>
            <person name="Celniker S."/>
            <person name="Carlson J."/>
            <person name="Wan K."/>
            <person name="Frise E."/>
            <person name="Hoskins R."/>
            <person name="Park S."/>
            <person name="Svirskas R."/>
            <person name="Rubin G."/>
        </authorList>
    </citation>
    <scope>NUCLEOTIDE SEQUENCE</scope>
</reference>
<reference evidence="3" key="15">
    <citation type="submission" date="2020-05" db="EMBL/GenBank/DDBJ databases">
        <title>Drosophila melanogaster release 4 sequence.</title>
        <authorList>
            <consortium name="Berkeley Drosophila Genome Project"/>
            <person name="Celniker S."/>
            <person name="Carlson J."/>
            <person name="Wan K."/>
            <person name="Pfeiffer B."/>
            <person name="Frise E."/>
            <person name="George R."/>
            <person name="Hoskins R."/>
            <person name="Stapleton M."/>
            <person name="Pacleb J."/>
            <person name="Park S."/>
            <person name="Svirskas R."/>
            <person name="Smith E."/>
            <person name="Yu C."/>
            <person name="Rubin G."/>
        </authorList>
    </citation>
    <scope>NUCLEOTIDE SEQUENCE</scope>
</reference>
<dbReference type="GO" id="GO:0005741">
    <property type="term" value="C:mitochondrial outer membrane"/>
    <property type="evidence" value="ECO:0000250"/>
    <property type="project" value="FlyBase"/>
</dbReference>
<dbReference type="InParanoid" id="A1Z6G4"/>
<dbReference type="PaxDb" id="7227-FBpp0085407"/>
<dbReference type="HOGENOM" id="CLU_067409_0_0_1"/>
<dbReference type="BioGRID-ORCS" id="49893">
    <property type="hits" value="0 hits in 1 CRISPR screen"/>
</dbReference>
<dbReference type="PANTHER" id="PTHR21377:SF0">
    <property type="entry name" value="PROTEIN FAM210B, MITOCHONDRIAL"/>
    <property type="match status" value="1"/>
</dbReference>
<keyword evidence="1" id="KW-0812">Transmembrane</keyword>
<keyword evidence="1" id="KW-0472">Membrane</keyword>
<reference evidence="3 6" key="3">
    <citation type="journal article" date="2002" name="Genome Biol.">
        <title>Annotation of the Drosophila melanogaster euchromatic genome: a systematic review.</title>
        <authorList>
            <person name="Misra S."/>
            <person name="Crosby M.A."/>
            <person name="Mungall C.J."/>
            <person name="Matthews B.B."/>
            <person name="Campbell K.S."/>
            <person name="Hradecky P."/>
            <person name="Huang Y."/>
            <person name="Kaminker J.S."/>
            <person name="Millburn G.H."/>
            <person name="Prochnik S.E."/>
            <person name="Smith C.D."/>
            <person name="Tupy J.L."/>
            <person name="Whitfied E.J."/>
            <person name="Bayraktaroglu L."/>
            <person name="Berman B.P."/>
            <person name="Bettencourt B.R."/>
            <person name="Celniker S.E."/>
            <person name="de Grey A.D."/>
            <person name="Drysdale R.A."/>
            <person name="Harris N.L."/>
            <person name="Richter J."/>
            <person name="Russo S."/>
            <person name="Schroeder A.J."/>
            <person name="Shu S.Q."/>
            <person name="Stapleton M."/>
            <person name="Yamada C."/>
            <person name="Ashburner M."/>
            <person name="Gelbart W.M."/>
            <person name="Rubin G.M."/>
            <person name="Lewis S.E."/>
        </authorList>
    </citation>
    <scope>GENOME REANNOTATION</scope>
    <source>
        <strain evidence="6">Berkeley</strain>
    </source>
</reference>
<dbReference type="DNASU" id="49893"/>
<dbReference type="PANTHER" id="PTHR21377">
    <property type="entry name" value="PROTEIN FAM210B, MITOCHONDRIAL"/>
    <property type="match status" value="1"/>
</dbReference>
<dbReference type="UCSC" id="CG17508-RA">
    <property type="organism name" value="d. melanogaster"/>
</dbReference>
<name>A1Z6G4_DROME</name>
<keyword evidence="1" id="KW-1133">Transmembrane helix</keyword>
<evidence type="ECO:0000313" key="5">
    <source>
        <dbReference type="FlyBase" id="FBgn0039970"/>
    </source>
</evidence>
<evidence type="ECO:0000313" key="4">
    <source>
        <dbReference type="EMBL" id="AEO72333.1"/>
    </source>
</evidence>
<dbReference type="InterPro" id="IPR009688">
    <property type="entry name" value="FAM210A/B-like_dom"/>
</dbReference>
<dbReference type="OMA" id="GINMMPV"/>
<dbReference type="OrthoDB" id="426386at2759"/>
<dbReference type="EMBL" id="BT128906">
    <property type="protein sequence ID" value="AEO72333.1"/>
    <property type="molecule type" value="mRNA"/>
</dbReference>
<dbReference type="AlphaFoldDB" id="A1Z6G4"/>
<evidence type="ECO:0000259" key="2">
    <source>
        <dbReference type="Pfam" id="PF06916"/>
    </source>
</evidence>
<reference evidence="3" key="12">
    <citation type="journal article" date="2015" name="G3 (Bethesda)">
        <title>Gene Model Annotations for Drosophila melanogaster: The Rule-Benders.</title>
        <authorList>
            <consortium name="FlyBase Consortium"/>
            <person name="Crosby M.A."/>
            <person name="Gramates L.S."/>
            <person name="Dos Santos G."/>
            <person name="Matthews B.B."/>
            <person name="St Pierre S.E."/>
            <person name="Zhou P."/>
            <person name="Schroeder A.J."/>
            <person name="Falls K."/>
            <person name="Emmert D.B."/>
            <person name="Russo S.M."/>
            <person name="Gelbart W.M."/>
            <person name="null"/>
        </authorList>
    </citation>
    <scope>NUCLEOTIDE SEQUENCE</scope>
</reference>